<dbReference type="AlphaFoldDB" id="A0A2S7IMI2"/>
<dbReference type="RefSeq" id="WP_104710026.1">
    <property type="nucleotide sequence ID" value="NZ_PTRA01000001.1"/>
</dbReference>
<dbReference type="Proteomes" id="UP000239590">
    <property type="component" value="Unassembled WGS sequence"/>
</dbReference>
<keyword evidence="2" id="KW-1185">Reference proteome</keyword>
<protein>
    <recommendedName>
        <fullName evidence="3">DUF4270 domain-containing protein</fullName>
    </recommendedName>
</protein>
<organism evidence="1 2">
    <name type="scientific">Siphonobacter curvatus</name>
    <dbReference type="NCBI Taxonomy" id="2094562"/>
    <lineage>
        <taxon>Bacteria</taxon>
        <taxon>Pseudomonadati</taxon>
        <taxon>Bacteroidota</taxon>
        <taxon>Cytophagia</taxon>
        <taxon>Cytophagales</taxon>
        <taxon>Cytophagaceae</taxon>
        <taxon>Siphonobacter</taxon>
    </lineage>
</organism>
<dbReference type="PROSITE" id="PS51257">
    <property type="entry name" value="PROKAR_LIPOPROTEIN"/>
    <property type="match status" value="1"/>
</dbReference>
<sequence length="441" mass="48953">MKNWKTWLSLGFIASGLYSLGGCQKGDLTLGSEIIPNENLSVVMIDTFTVKLSTVAVSDSAITSADSSMYVGRWKDENTGMQEFTAFMSPSYPSNTLNTRLGARYDSLVLVLPLSLSYGDSVQTFKISTHQTTTPLVQSITYYNTNTSVQYQVKPLAQASFAPGRGTTPSVRQRFSDTLGVQLFNALQNNTINNNETLHNLLPGFAVKGSSKGNVIVGLSVPRSFLRVYFHDDNLLTPTAESVDIPFTFMHYSRYASDFTGTPLANLKQQPDVVNSTLTDNKAYITQSGPLRTRVEFPYLTETLEPYLTLLGVNRAELVFDPVRTDVRDNTNPPSTLVLYKTNAVNDILTNQPVENVQGTGAVVSATYVVDNSGWQLKDHYTFNVTNYFNLILKRKVQNAPLILTPPVGAQQYLNFSRTALGNRDYPSDRVRLRLYFTQSN</sequence>
<name>A0A2S7IMI2_9BACT</name>
<evidence type="ECO:0008006" key="3">
    <source>
        <dbReference type="Google" id="ProtNLM"/>
    </source>
</evidence>
<dbReference type="OrthoDB" id="1092930at2"/>
<accession>A0A2S7IMI2</accession>
<comment type="caution">
    <text evidence="1">The sequence shown here is derived from an EMBL/GenBank/DDBJ whole genome shotgun (WGS) entry which is preliminary data.</text>
</comment>
<evidence type="ECO:0000313" key="2">
    <source>
        <dbReference type="Proteomes" id="UP000239590"/>
    </source>
</evidence>
<evidence type="ECO:0000313" key="1">
    <source>
        <dbReference type="EMBL" id="PQA58856.1"/>
    </source>
</evidence>
<gene>
    <name evidence="1" type="ORF">C5O19_04135</name>
</gene>
<dbReference type="EMBL" id="PTRA01000001">
    <property type="protein sequence ID" value="PQA58856.1"/>
    <property type="molecule type" value="Genomic_DNA"/>
</dbReference>
<reference evidence="2" key="1">
    <citation type="submission" date="2018-02" db="EMBL/GenBank/DDBJ databases">
        <title>Genome sequencing of Solimonas sp. HR-BB.</title>
        <authorList>
            <person name="Lee Y."/>
            <person name="Jeon C.O."/>
        </authorList>
    </citation>
    <scope>NUCLEOTIDE SEQUENCE [LARGE SCALE GENOMIC DNA]</scope>
    <source>
        <strain evidence="2">HR-U</strain>
    </source>
</reference>
<proteinExistence type="predicted"/>